<feature type="domain" description="Peptidase M24" evidence="1">
    <location>
        <begin position="137"/>
        <end position="372"/>
    </location>
</feature>
<dbReference type="EMBL" id="FUXM01000002">
    <property type="protein sequence ID" value="SJZ58322.1"/>
    <property type="molecule type" value="Genomic_DNA"/>
</dbReference>
<evidence type="ECO:0000259" key="2">
    <source>
        <dbReference type="Pfam" id="PF01321"/>
    </source>
</evidence>
<dbReference type="Gene3D" id="3.90.230.10">
    <property type="entry name" value="Creatinase/methionine aminopeptidase superfamily"/>
    <property type="match status" value="1"/>
</dbReference>
<dbReference type="InterPro" id="IPR029149">
    <property type="entry name" value="Creatin/AminoP/Spt16_N"/>
</dbReference>
<evidence type="ECO:0000313" key="3">
    <source>
        <dbReference type="EMBL" id="SJZ58322.1"/>
    </source>
</evidence>
<dbReference type="OrthoDB" id="9806388at2"/>
<dbReference type="GO" id="GO:0004177">
    <property type="term" value="F:aminopeptidase activity"/>
    <property type="evidence" value="ECO:0007669"/>
    <property type="project" value="UniProtKB-KW"/>
</dbReference>
<accession>A0A1T4LUE8</accession>
<dbReference type="PANTHER" id="PTHR46112">
    <property type="entry name" value="AMINOPEPTIDASE"/>
    <property type="match status" value="1"/>
</dbReference>
<dbReference type="InterPro" id="IPR000994">
    <property type="entry name" value="Pept_M24"/>
</dbReference>
<keyword evidence="3" id="KW-0645">Protease</keyword>
<feature type="domain" description="Creatinase N-terminal" evidence="2">
    <location>
        <begin position="10"/>
        <end position="130"/>
    </location>
</feature>
<dbReference type="SUPFAM" id="SSF53092">
    <property type="entry name" value="Creatinase/prolidase N-terminal domain"/>
    <property type="match status" value="1"/>
</dbReference>
<keyword evidence="3" id="KW-0378">Hydrolase</keyword>
<evidence type="ECO:0000259" key="1">
    <source>
        <dbReference type="Pfam" id="PF00557"/>
    </source>
</evidence>
<sequence>MNGVLDMMDRIQILQQNLQSNEIDGALIVSAIDVYYYSGTRQNALLWVPASGDPYLLVKKSFSRAFQESFLANVEPLKSLKELQKYIGQAKKIGLTLDVLPAQTYFYYQKLLPECIFQDISTLVREQRSIKSSAELEIMRKSASILCQIFKEVPDFLRPGVREIDLAAEFEYRARKAGHEGLIRLRAFNQELHSGHVLAGKNAAFPSFFDGPVGGKGLSAPYPQGPSRDVVQLNVPIVFDFVCVYEGYMVDMTRIFCLGDLDNKLKQAFNAALEIQNTLVQNLKPGAVSGQLFDQACSIAEKYGLQDNFMGYKEEQARFVGHGVGLELDELPVIALGVKNALLANQTIALEPKFIFPELGVVGIENTYLVTEQGGEKLTALDDVIFYL</sequence>
<evidence type="ECO:0000313" key="4">
    <source>
        <dbReference type="Proteomes" id="UP000189933"/>
    </source>
</evidence>
<dbReference type="InterPro" id="IPR050659">
    <property type="entry name" value="Peptidase_M24B"/>
</dbReference>
<dbReference type="AlphaFoldDB" id="A0A1T4LUE8"/>
<dbReference type="InterPro" id="IPR000587">
    <property type="entry name" value="Creatinase_N"/>
</dbReference>
<gene>
    <name evidence="3" type="ORF">SAMN02745885_00310</name>
</gene>
<organism evidence="3 4">
    <name type="scientific">Carboxydocella sporoproducens DSM 16521</name>
    <dbReference type="NCBI Taxonomy" id="1121270"/>
    <lineage>
        <taxon>Bacteria</taxon>
        <taxon>Bacillati</taxon>
        <taxon>Bacillota</taxon>
        <taxon>Clostridia</taxon>
        <taxon>Eubacteriales</taxon>
        <taxon>Clostridiales Family XVI. Incertae Sedis</taxon>
        <taxon>Carboxydocella</taxon>
    </lineage>
</organism>
<dbReference type="Gene3D" id="3.40.350.10">
    <property type="entry name" value="Creatinase/prolidase N-terminal domain"/>
    <property type="match status" value="1"/>
</dbReference>
<dbReference type="InterPro" id="IPR036005">
    <property type="entry name" value="Creatinase/aminopeptidase-like"/>
</dbReference>
<proteinExistence type="predicted"/>
<dbReference type="Pfam" id="PF01321">
    <property type="entry name" value="Creatinase_N"/>
    <property type="match status" value="1"/>
</dbReference>
<dbReference type="Pfam" id="PF00557">
    <property type="entry name" value="Peptidase_M24"/>
    <property type="match status" value="1"/>
</dbReference>
<keyword evidence="3" id="KW-0031">Aminopeptidase</keyword>
<protein>
    <submittedName>
        <fullName evidence="3">Xaa-Pro aminopeptidase</fullName>
    </submittedName>
</protein>
<dbReference type="Proteomes" id="UP000189933">
    <property type="component" value="Unassembled WGS sequence"/>
</dbReference>
<dbReference type="SUPFAM" id="SSF55920">
    <property type="entry name" value="Creatinase/aminopeptidase"/>
    <property type="match status" value="1"/>
</dbReference>
<dbReference type="PANTHER" id="PTHR46112:SF2">
    <property type="entry name" value="XAA-PRO AMINOPEPTIDASE P-RELATED"/>
    <property type="match status" value="1"/>
</dbReference>
<keyword evidence="4" id="KW-1185">Reference proteome</keyword>
<name>A0A1T4LUE8_9FIRM</name>
<reference evidence="4" key="1">
    <citation type="submission" date="2017-02" db="EMBL/GenBank/DDBJ databases">
        <authorList>
            <person name="Varghese N."/>
            <person name="Submissions S."/>
        </authorList>
    </citation>
    <scope>NUCLEOTIDE SEQUENCE [LARGE SCALE GENOMIC DNA]</scope>
    <source>
        <strain evidence="4">DSM 16521</strain>
    </source>
</reference>